<reference evidence="3" key="1">
    <citation type="journal article" date="2023" name="Front. Mar. Sci.">
        <title>A new Merluccius polli reference genome to investigate the effects of global change in West African waters.</title>
        <authorList>
            <person name="Mateo J.L."/>
            <person name="Blanco-Fernandez C."/>
            <person name="Garcia-Vazquez E."/>
            <person name="Machado-Schiaffino G."/>
        </authorList>
    </citation>
    <scope>NUCLEOTIDE SEQUENCE</scope>
    <source>
        <strain evidence="3">C29</strain>
        <tissue evidence="3">Fin</tissue>
    </source>
</reference>
<name>A0AA47NQ25_MERPO</name>
<evidence type="ECO:0000256" key="1">
    <source>
        <dbReference type="SAM" id="MobiDB-lite"/>
    </source>
</evidence>
<dbReference type="PANTHER" id="PTHR15670:SF4">
    <property type="entry name" value="RHO GTPASE-ACTIVATING PROTEIN 11A"/>
    <property type="match status" value="1"/>
</dbReference>
<evidence type="ECO:0000313" key="3">
    <source>
        <dbReference type="EMBL" id="KAK0133986.1"/>
    </source>
</evidence>
<dbReference type="Proteomes" id="UP001174136">
    <property type="component" value="Unassembled WGS sequence"/>
</dbReference>
<dbReference type="PROSITE" id="PS50238">
    <property type="entry name" value="RHOGAP"/>
    <property type="match status" value="1"/>
</dbReference>
<dbReference type="AlphaFoldDB" id="A0AA47NQ25"/>
<accession>A0AA47NQ25</accession>
<feature type="region of interest" description="Disordered" evidence="1">
    <location>
        <begin position="161"/>
        <end position="209"/>
    </location>
</feature>
<gene>
    <name evidence="3" type="primary">Arhgap11a</name>
    <name evidence="3" type="ORF">N1851_030462</name>
</gene>
<feature type="region of interest" description="Disordered" evidence="1">
    <location>
        <begin position="654"/>
        <end position="673"/>
    </location>
</feature>
<evidence type="ECO:0000259" key="2">
    <source>
        <dbReference type="PROSITE" id="PS50238"/>
    </source>
</evidence>
<sequence>MDSSNLSVILAPNLLHSGDGSEKMNANTEKRLRLQAAVIRSFIESSKDFGVLPPFLMEKVPAMMGCDGGSLSPSHEEQEHNAGSRRRRRSLGVFSSATPVIATPNSKRKLPVESGQSFGFSNKKRRSIKKNLGLELFPNALFSGTSTPGSAYSASGVLDSSSQHATMSPATRSSVRSAARRKSRRLSSRHMVQRVESGKAGCFSPKVSKKEAPRKSLRLRFSLGKSSKDAGSESIGWRLATQESTTSICPTKDTEFTLPGLRNKKESKSSKFISKSEDNLLTPQCDSAAQQTSWCAETPEGSRAFGGRSFMDTPMNRGLKGDYFSEPAIVACKPPTGPSLPMKLCCATSAESLESKDGSLVNIQARALTDTTESLKEPAGCGLQPAIQHHEGKPTEPSESLLMPPPETPTLKVLSAVLERSSHLTPNRKFADDQNITFSQMQLAAMSPLHIDSALFETGLYFNPAVNTGEDGSLCGAAAAGSLSSHHGSMVGEAETEVQHLDCSKLIDALDIQSPAHFKLGVSAGLQSTPYRIGRDFNDDFNKASEDDKSDGARPRVADHIQHFNQLTLYSPKGSKGGPKGCRSPLKFQRTPVRQSVRRINSLLGESRRPMRALQLSASQSGPAGKSVSMESVLPSAPQLQPYQGAEPAALPNVKVGAAKKPPPVPAKKPSTLARKHRVCALGDVTNQMLSKSVSDTSHPVGKTDVLEGRKSCLQHVTDKDVHHYRGSPRNPLSEVRLLSATKPIDL</sequence>
<comment type="caution">
    <text evidence="3">The sequence shown here is derived from an EMBL/GenBank/DDBJ whole genome shotgun (WGS) entry which is preliminary data.</text>
</comment>
<dbReference type="PANTHER" id="PTHR15670">
    <property type="entry name" value="RHO GTPASE ACTIVATING PROTEIN 11A"/>
    <property type="match status" value="1"/>
</dbReference>
<keyword evidence="4" id="KW-1185">Reference proteome</keyword>
<feature type="domain" description="Rho-GAP" evidence="2">
    <location>
        <begin position="1"/>
        <end position="50"/>
    </location>
</feature>
<dbReference type="Gene3D" id="1.10.555.10">
    <property type="entry name" value="Rho GTPase activation protein"/>
    <property type="match status" value="1"/>
</dbReference>
<dbReference type="InterPro" id="IPR042869">
    <property type="entry name" value="ARHGAP11A/B"/>
</dbReference>
<feature type="region of interest" description="Disordered" evidence="1">
    <location>
        <begin position="384"/>
        <end position="404"/>
    </location>
</feature>
<dbReference type="EMBL" id="JAOPHQ010005763">
    <property type="protein sequence ID" value="KAK0133986.1"/>
    <property type="molecule type" value="Genomic_DNA"/>
</dbReference>
<dbReference type="InterPro" id="IPR000198">
    <property type="entry name" value="RhoGAP_dom"/>
</dbReference>
<organism evidence="3 4">
    <name type="scientific">Merluccius polli</name>
    <name type="common">Benguela hake</name>
    <name type="synonym">Merluccius cadenati</name>
    <dbReference type="NCBI Taxonomy" id="89951"/>
    <lineage>
        <taxon>Eukaryota</taxon>
        <taxon>Metazoa</taxon>
        <taxon>Chordata</taxon>
        <taxon>Craniata</taxon>
        <taxon>Vertebrata</taxon>
        <taxon>Euteleostomi</taxon>
        <taxon>Actinopterygii</taxon>
        <taxon>Neopterygii</taxon>
        <taxon>Teleostei</taxon>
        <taxon>Neoteleostei</taxon>
        <taxon>Acanthomorphata</taxon>
        <taxon>Zeiogadaria</taxon>
        <taxon>Gadariae</taxon>
        <taxon>Gadiformes</taxon>
        <taxon>Gadoidei</taxon>
        <taxon>Merlucciidae</taxon>
        <taxon>Merluccius</taxon>
    </lineage>
</organism>
<evidence type="ECO:0000313" key="4">
    <source>
        <dbReference type="Proteomes" id="UP001174136"/>
    </source>
</evidence>
<dbReference type="GO" id="GO:0007165">
    <property type="term" value="P:signal transduction"/>
    <property type="evidence" value="ECO:0007669"/>
    <property type="project" value="InterPro"/>
</dbReference>
<dbReference type="GO" id="GO:0005096">
    <property type="term" value="F:GTPase activator activity"/>
    <property type="evidence" value="ECO:0007669"/>
    <property type="project" value="TreeGrafter"/>
</dbReference>
<dbReference type="InterPro" id="IPR008936">
    <property type="entry name" value="Rho_GTPase_activation_prot"/>
</dbReference>
<feature type="region of interest" description="Disordered" evidence="1">
    <location>
        <begin position="569"/>
        <end position="594"/>
    </location>
</feature>
<feature type="compositionally biased region" description="Low complexity" evidence="1">
    <location>
        <begin position="168"/>
        <end position="177"/>
    </location>
</feature>
<proteinExistence type="predicted"/>
<feature type="region of interest" description="Disordered" evidence="1">
    <location>
        <begin position="67"/>
        <end position="90"/>
    </location>
</feature>
<feature type="compositionally biased region" description="Basic residues" evidence="1">
    <location>
        <begin position="178"/>
        <end position="192"/>
    </location>
</feature>
<protein>
    <submittedName>
        <fullName evidence="3">Rho GTPase-activating protein 11A</fullName>
    </submittedName>
</protein>